<evidence type="ECO:0000313" key="3">
    <source>
        <dbReference type="EMBL" id="CAF1474797.1"/>
    </source>
</evidence>
<dbReference type="Pfam" id="PF01966">
    <property type="entry name" value="HD"/>
    <property type="match status" value="1"/>
</dbReference>
<evidence type="ECO:0000259" key="1">
    <source>
        <dbReference type="Pfam" id="PF01966"/>
    </source>
</evidence>
<dbReference type="PANTHER" id="PTHR40254:SF1">
    <property type="entry name" value="BLR0577 PROTEIN"/>
    <property type="match status" value="1"/>
</dbReference>
<feature type="domain" description="FAD-dependent urate hydroxylase HpyO/Asp monooxygenase CreE-like FAD/NAD(P)-binding" evidence="2">
    <location>
        <begin position="743"/>
        <end position="914"/>
    </location>
</feature>
<gene>
    <name evidence="3" type="ORF">EDS130_LOCUS41033</name>
</gene>
<dbReference type="CDD" id="cd00077">
    <property type="entry name" value="HDc"/>
    <property type="match status" value="1"/>
</dbReference>
<dbReference type="InterPro" id="IPR036188">
    <property type="entry name" value="FAD/NAD-bd_sf"/>
</dbReference>
<protein>
    <submittedName>
        <fullName evidence="3">Uncharacterized protein</fullName>
    </submittedName>
</protein>
<feature type="domain" description="HD" evidence="1">
    <location>
        <begin position="91"/>
        <end position="176"/>
    </location>
</feature>
<sequence>MKLHTEKNGINRNLFCLDSTTKYHHVGKYFDFNNRSSPYQTDSFVLEERRNPLAIFEDDRNYIFRSRAWARLDGIYQFAINYNDPRLTNRQTHSLKVKDTAEKIARILGLGRESQMLAGNIGLVHDIGHPPFAHWGQLAIKKALQPYGFNWNHDTAGIRILTDWMKYSNENRHFPPTFIEGVVKRFWRYDQSKSYGFYNHQMTEIPDLVKEIDRKYNGVMKFEGFNHIEGQIAAQSDRLSFNVTDLEDGLRIGRFTPEMIKSNFPFAWNILDKTLDDFLIESKITISSTEQFQFVKEMIAKDNDMMGFIYHRFAISFHEALMKDLLDNTQINLEKAIDLQLIHNAEDIRNVDHVCVEFSSTLNEQFKNFARFCREHIFTITAPFEHLVSAMIYDYRIGKVSLPQLWQKIFDETSTIAEKIEIIATFLTCEVTDRDVIRHVFKHSPEIYYEYCPQLEWIRDNDITFDTATQRTTELFRKSEERNLTVPIITADDLDFTDNKSIPVISTTNKFILNVPQIGETIQIMKNGKYKFGEEFHLGDPIKSPDNRIISERGITFYNSINDQWLAAISGLKDNDCYVIILNEVTEEQAKKLEMKLEEYGHPEEMTISQLKDILLYAESLGITDYYPSNVGFIKEMMEISDSVYGWKQRKETQICRAIYIEGVGEFIQPFGESQKFNHGVFIIKTPTGEIHVVDNDVALRTYRHLDNSFIEKGDVPLQEPSRKEKFKTIHDLPNSIASTKIVIIGAGVSGIATATYLIQEFIHESPFGHTLIINIIDSNKNPAGSTYNRPSPGKVKMANPIGCLGIQSATACIEHINGNPDKWKNIFCDVNYEEHQGFDGQASIPHVQYGEYIRDHFQSIIKFIEASKAPVEVRFIRDRVIKTTEDVSKSKCWMKLGSGREISADVVVYALGNANPKPLTDHTGRTLCGQNGYYNLDDHAFTPENVNETDFTVIVGTGNGACFSALWAVDHGYQGKFLLVSRSGRVPHVANQSKPFTRSICTVKKFVEEIKETESRTADCLMELFHQEMREAHSAGFQWRDVVDSMFTDTNTLWRAMNHNEQQCFVERYGALWFCARYRIPNEQWEQVEKLRKEGRLEITGRLQYIELVQNTGFKVIIKNHDGSLRTIETCKIVNNTGPSRYVEQMPVCAKELVTSGLARMHHNGGFDVDDHFRLINTEGQSLSRFYALGPIVSGSHPESITIPAIRSNAMIISKSLIDYYITKRRNEFHYSGYNHKPYDYSTMNPNVLSDRFKKTRFARSLTNISPRNYTDEEKTHFYTVEFAEKALASGDISAPRDKTVLWSGGHIPSHPLGYGLGRIIAERWLVEKNVELELKGEDLYYTVAMTEAGLPVLNEMWDDLTIPLSLKKQVTPIYILGFAACAYGEISLNVDDTDLDSFFRENELQVVMENPNITSVRAIRVNRETDLLQEILYENRHKWYNDQKDQWVDSVIIRYQLAHNIWKRDNSHLILYERMSQALFDEFYDSYTNVINGNKFIQQFYKAIGLEYTQWNQKLDKALEIIRLKKFAPLIEINPNWLKNDKINSEQLQMAFLC</sequence>
<dbReference type="InterPro" id="IPR038732">
    <property type="entry name" value="HpyO/CreE_NAD-binding"/>
</dbReference>
<evidence type="ECO:0000313" key="4">
    <source>
        <dbReference type="Proteomes" id="UP000663852"/>
    </source>
</evidence>
<dbReference type="SUPFAM" id="SSF109604">
    <property type="entry name" value="HD-domain/PDEase-like"/>
    <property type="match status" value="1"/>
</dbReference>
<dbReference type="OrthoDB" id="448305at2759"/>
<dbReference type="EMBL" id="CAJNOJ010000520">
    <property type="protein sequence ID" value="CAF1474797.1"/>
    <property type="molecule type" value="Genomic_DNA"/>
</dbReference>
<name>A0A815RBK4_ADIRI</name>
<dbReference type="SUPFAM" id="SSF51905">
    <property type="entry name" value="FAD/NAD(P)-binding domain"/>
    <property type="match status" value="1"/>
</dbReference>
<proteinExistence type="predicted"/>
<dbReference type="PANTHER" id="PTHR40254">
    <property type="entry name" value="BLR0577 PROTEIN"/>
    <property type="match status" value="1"/>
</dbReference>
<dbReference type="InterPro" id="IPR052189">
    <property type="entry name" value="L-asp_N-monooxygenase_NS-form"/>
</dbReference>
<dbReference type="Proteomes" id="UP000663852">
    <property type="component" value="Unassembled WGS sequence"/>
</dbReference>
<evidence type="ECO:0000259" key="2">
    <source>
        <dbReference type="Pfam" id="PF13454"/>
    </source>
</evidence>
<dbReference type="InterPro" id="IPR003607">
    <property type="entry name" value="HD/PDEase_dom"/>
</dbReference>
<dbReference type="InterPro" id="IPR006674">
    <property type="entry name" value="HD_domain"/>
</dbReference>
<comment type="caution">
    <text evidence="3">The sequence shown here is derived from an EMBL/GenBank/DDBJ whole genome shotgun (WGS) entry which is preliminary data.</text>
</comment>
<dbReference type="Pfam" id="PF13454">
    <property type="entry name" value="NAD_binding_9"/>
    <property type="match status" value="1"/>
</dbReference>
<organism evidence="3 4">
    <name type="scientific">Adineta ricciae</name>
    <name type="common">Rotifer</name>
    <dbReference type="NCBI Taxonomy" id="249248"/>
    <lineage>
        <taxon>Eukaryota</taxon>
        <taxon>Metazoa</taxon>
        <taxon>Spiralia</taxon>
        <taxon>Gnathifera</taxon>
        <taxon>Rotifera</taxon>
        <taxon>Eurotatoria</taxon>
        <taxon>Bdelloidea</taxon>
        <taxon>Adinetida</taxon>
        <taxon>Adinetidae</taxon>
        <taxon>Adineta</taxon>
    </lineage>
</organism>
<reference evidence="3" key="1">
    <citation type="submission" date="2021-02" db="EMBL/GenBank/DDBJ databases">
        <authorList>
            <person name="Nowell W R."/>
        </authorList>
    </citation>
    <scope>NUCLEOTIDE SEQUENCE</scope>
</reference>
<dbReference type="Gene3D" id="1.10.3210.10">
    <property type="entry name" value="Hypothetical protein af1432"/>
    <property type="match status" value="1"/>
</dbReference>
<accession>A0A815RBK4</accession>